<proteinExistence type="inferred from homology"/>
<keyword evidence="2" id="KW-0229">DNA integration</keyword>
<dbReference type="InterPro" id="IPR044068">
    <property type="entry name" value="CB"/>
</dbReference>
<name>A0A811G1V1_CORDP</name>
<keyword evidence="4" id="KW-0233">DNA recombination</keyword>
<dbReference type="PROSITE" id="PS51898">
    <property type="entry name" value="TYR_RECOMBINASE"/>
    <property type="match status" value="1"/>
</dbReference>
<dbReference type="GO" id="GO:0003677">
    <property type="term" value="F:DNA binding"/>
    <property type="evidence" value="ECO:0007669"/>
    <property type="project" value="UniProtKB-UniRule"/>
</dbReference>
<dbReference type="InterPro" id="IPR010998">
    <property type="entry name" value="Integrase_recombinase_N"/>
</dbReference>
<dbReference type="Pfam" id="PF00589">
    <property type="entry name" value="Phage_integrase"/>
    <property type="match status" value="1"/>
</dbReference>
<comment type="caution">
    <text evidence="5">The sequence shown here is derived from an EMBL/GenBank/DDBJ whole genome shotgun (WGS) entry which is preliminary data.</text>
</comment>
<dbReference type="PANTHER" id="PTHR30629:SF2">
    <property type="entry name" value="PROPHAGE INTEGRASE INTS-RELATED"/>
    <property type="match status" value="1"/>
</dbReference>
<dbReference type="InterPro" id="IPR011010">
    <property type="entry name" value="DNA_brk_join_enz"/>
</dbReference>
<accession>A0A811G1V1</accession>
<dbReference type="InterPro" id="IPR002104">
    <property type="entry name" value="Integrase_catalytic"/>
</dbReference>
<dbReference type="InterPro" id="IPR050808">
    <property type="entry name" value="Phage_Integrase"/>
</dbReference>
<dbReference type="Proteomes" id="UP000480222">
    <property type="component" value="Unassembled WGS sequence"/>
</dbReference>
<evidence type="ECO:0000256" key="2">
    <source>
        <dbReference type="ARBA" id="ARBA00022908"/>
    </source>
</evidence>
<dbReference type="InterPro" id="IPR058717">
    <property type="entry name" value="Phage_L5_Integrase_N"/>
</dbReference>
<evidence type="ECO:0000256" key="3">
    <source>
        <dbReference type="ARBA" id="ARBA00023125"/>
    </source>
</evidence>
<dbReference type="SUPFAM" id="SSF56349">
    <property type="entry name" value="DNA breaking-rejoining enzymes"/>
    <property type="match status" value="1"/>
</dbReference>
<organism evidence="5 6">
    <name type="scientific">Corynebacterium diphtheriae</name>
    <dbReference type="NCBI Taxonomy" id="1717"/>
    <lineage>
        <taxon>Bacteria</taxon>
        <taxon>Bacillati</taxon>
        <taxon>Actinomycetota</taxon>
        <taxon>Actinomycetes</taxon>
        <taxon>Mycobacteriales</taxon>
        <taxon>Corynebacteriaceae</taxon>
        <taxon>Corynebacterium</taxon>
    </lineage>
</organism>
<dbReference type="PANTHER" id="PTHR30629">
    <property type="entry name" value="PROPHAGE INTEGRASE"/>
    <property type="match status" value="1"/>
</dbReference>
<dbReference type="GO" id="GO:0006310">
    <property type="term" value="P:DNA recombination"/>
    <property type="evidence" value="ECO:0007669"/>
    <property type="project" value="UniProtKB-KW"/>
</dbReference>
<evidence type="ECO:0000256" key="4">
    <source>
        <dbReference type="ARBA" id="ARBA00023172"/>
    </source>
</evidence>
<evidence type="ECO:0000313" key="5">
    <source>
        <dbReference type="EMBL" id="CAB0593334.1"/>
    </source>
</evidence>
<protein>
    <submittedName>
        <fullName evidence="5">Site-specific integrase</fullName>
    </submittedName>
</protein>
<reference evidence="5 6" key="1">
    <citation type="submission" date="2020-02" db="EMBL/GenBank/DDBJ databases">
        <authorList>
            <person name="Brisse S."/>
        </authorList>
    </citation>
    <scope>NUCLEOTIDE SEQUENCE [LARGE SCALE GENOMIC DNA]</scope>
    <source>
        <strain evidence="5">CIP107547</strain>
    </source>
</reference>
<evidence type="ECO:0000256" key="1">
    <source>
        <dbReference type="ARBA" id="ARBA00008857"/>
    </source>
</evidence>
<comment type="similarity">
    <text evidence="1">Belongs to the 'phage' integrase family.</text>
</comment>
<gene>
    <name evidence="5" type="ORF">CIP107547_00867</name>
</gene>
<dbReference type="PROSITE" id="PS51900">
    <property type="entry name" value="CB"/>
    <property type="match status" value="1"/>
</dbReference>
<dbReference type="EMBL" id="CADDAV010000010">
    <property type="protein sequence ID" value="CAB0593334.1"/>
    <property type="molecule type" value="Genomic_DNA"/>
</dbReference>
<evidence type="ECO:0000313" key="6">
    <source>
        <dbReference type="Proteomes" id="UP000480222"/>
    </source>
</evidence>
<dbReference type="CDD" id="cd00397">
    <property type="entry name" value="DNA_BRE_C"/>
    <property type="match status" value="1"/>
</dbReference>
<dbReference type="Gene3D" id="1.10.150.130">
    <property type="match status" value="1"/>
</dbReference>
<dbReference type="RefSeq" id="WP_088263265.1">
    <property type="nucleotide sequence ID" value="NZ_CAJDXW010000003.1"/>
</dbReference>
<dbReference type="GO" id="GO:0015074">
    <property type="term" value="P:DNA integration"/>
    <property type="evidence" value="ECO:0007669"/>
    <property type="project" value="UniProtKB-KW"/>
</dbReference>
<sequence>MSKFGSLRKLPSGKIQARYNHQGTTHKAPETFSTRRRAIAWLAEEEKLIEFGEWTPPAHREQQKAKAAEQANAHTPTVGEWFNIYYASLRSRPKPIKQSTLQNYQRTVSNRITAPLPPGDINPDIIRLAGIPITELKKDDIYRWWDAINAEYPTITTNQRAYKCLSSAMKHAVERELIPANPVQIKTASVKVKPKEKYLPSDAELEAIMEATSPRYKVLTSLTLFHGLRIGEAIGLERRHVKVCGEVPYAPRVVVTVEQNAQRLTETLEDGSRHTYLMWQTPKTESGYREVPIMRRHTMLFLEHLAAYEPVECEIRSTDGPRTITPLTVTAAGAPVMDTSFRSRLNTAETRAGVTTEIDPHCGRNWLITRLAEQGAHLKEIGALLGQSDLETIMKVYMKVRAGRTDTLMDKVNDSLG</sequence>
<dbReference type="Pfam" id="PF26003">
    <property type="entry name" value="Integrase_N_phage"/>
    <property type="match status" value="1"/>
</dbReference>
<dbReference type="Gene3D" id="1.10.443.10">
    <property type="entry name" value="Intergrase catalytic core"/>
    <property type="match status" value="1"/>
</dbReference>
<dbReference type="InterPro" id="IPR013762">
    <property type="entry name" value="Integrase-like_cat_sf"/>
</dbReference>
<keyword evidence="3" id="KW-0238">DNA-binding</keyword>
<dbReference type="AlphaFoldDB" id="A0A811G1V1"/>